<dbReference type="Proteomes" id="UP000308489">
    <property type="component" value="Chromosome 1"/>
</dbReference>
<protein>
    <submittedName>
        <fullName evidence="2">Protein of uncharacterized function (DUF1696)</fullName>
    </submittedName>
</protein>
<dbReference type="KEGG" id="hhw:NCTC503_01732"/>
<reference evidence="2 3" key="1">
    <citation type="submission" date="2019-05" db="EMBL/GenBank/DDBJ databases">
        <authorList>
            <consortium name="Pathogen Informatics"/>
        </authorList>
    </citation>
    <scope>NUCLEOTIDE SEQUENCE [LARGE SCALE GENOMIC DNA]</scope>
    <source>
        <strain evidence="2 3">NCTC503</strain>
    </source>
</reference>
<dbReference type="PANTHER" id="PTHR35796">
    <property type="entry name" value="HYPOTHETICAL CYTOSOLIC PROTEIN"/>
    <property type="match status" value="1"/>
</dbReference>
<keyword evidence="3" id="KW-1185">Reference proteome</keyword>
<name>A0A4U9RIK0_HATHI</name>
<proteinExistence type="predicted"/>
<dbReference type="SUPFAM" id="SSF50729">
    <property type="entry name" value="PH domain-like"/>
    <property type="match status" value="1"/>
</dbReference>
<dbReference type="PANTHER" id="PTHR35796:SF3">
    <property type="entry name" value="BHLH DOMAIN-CONTAINING PROTEIN"/>
    <property type="match status" value="1"/>
</dbReference>
<organism evidence="2 3">
    <name type="scientific">Hathewaya histolytica</name>
    <name type="common">Clostridium histolyticum</name>
    <dbReference type="NCBI Taxonomy" id="1498"/>
    <lineage>
        <taxon>Bacteria</taxon>
        <taxon>Bacillati</taxon>
        <taxon>Bacillota</taxon>
        <taxon>Clostridia</taxon>
        <taxon>Eubacteriales</taxon>
        <taxon>Clostridiaceae</taxon>
        <taxon>Hathewaya</taxon>
    </lineage>
</organism>
<dbReference type="AlphaFoldDB" id="A0A4U9RIK0"/>
<dbReference type="Gene3D" id="2.30.29.50">
    <property type="entry name" value="Bacterial Pleckstrin homology domain"/>
    <property type="match status" value="1"/>
</dbReference>
<dbReference type="Pfam" id="PF08000">
    <property type="entry name" value="bPH_1"/>
    <property type="match status" value="1"/>
</dbReference>
<evidence type="ECO:0000259" key="1">
    <source>
        <dbReference type="Pfam" id="PF08000"/>
    </source>
</evidence>
<sequence length="124" mass="14046">MADIKPKIAALMECDPSSGIESYEFMLIQGEIIELSYKSVRDRLIVTNKRLIIINIQGLIGKKKEYMVIPYSKISSFSGETAGTFDIDAELKIWCSGLGSIEFEFLRNTDIKPLVRILSEHICR</sequence>
<feature type="domain" description="Bacterial Pleckstrin homology" evidence="1">
    <location>
        <begin position="8"/>
        <end position="121"/>
    </location>
</feature>
<evidence type="ECO:0000313" key="3">
    <source>
        <dbReference type="Proteomes" id="UP000308489"/>
    </source>
</evidence>
<dbReference type="InterPro" id="IPR012544">
    <property type="entry name" value="PHb"/>
</dbReference>
<dbReference type="CDD" id="cd13225">
    <property type="entry name" value="PH-like_bacteria"/>
    <property type="match status" value="1"/>
</dbReference>
<accession>A0A4U9RIK0</accession>
<dbReference type="RefSeq" id="WP_138210354.1">
    <property type="nucleotide sequence ID" value="NZ_CBCRUQ010000005.1"/>
</dbReference>
<gene>
    <name evidence="2" type="ORF">NCTC503_01732</name>
</gene>
<dbReference type="InterPro" id="IPR037063">
    <property type="entry name" value="PHb_sf"/>
</dbReference>
<dbReference type="EMBL" id="LR590481">
    <property type="protein sequence ID" value="VTQ91061.1"/>
    <property type="molecule type" value="Genomic_DNA"/>
</dbReference>
<dbReference type="OrthoDB" id="9803613at2"/>
<evidence type="ECO:0000313" key="2">
    <source>
        <dbReference type="EMBL" id="VTQ91061.1"/>
    </source>
</evidence>